<evidence type="ECO:0000313" key="3">
    <source>
        <dbReference type="Proteomes" id="UP000600139"/>
    </source>
</evidence>
<sequence>MRTSLSLTLVLLAVIVPIGWKNHHKIQHALDVRQRLEKETAGSALDSGPGGFPTKRPRETRSPDAGQLTADILAFLKEPKKPAPDGKDVHLGSLSGRIRELNAGELKQLVADLNSTDLPESGDRENLMRISLRILTEKSPQQVPLLFSQMPDLYKRLAPAESIVAAALGEWAKRDSSAAVEWFRENSKQHPERFSALTGSALVRNASEQDPTLMFKFIRELGVTELSMDRLVPQSGKTPEGRTSILKALREHLATLPDKAESEKIQSQVLGEFVRQTVYEGYPAATRWLESSRLEPEELAVFARHLGSCGMYDETGKWTEWMSRKLPPAQASETIQTMVASWSRTHYKAAGQWLATAPEGPAKTAAIRGYVETVSRHDPMNAAQWAMTLPAGNDRDSTLRLIHQNWPEGDSPERDAFAKKHGID</sequence>
<evidence type="ECO:0000256" key="1">
    <source>
        <dbReference type="SAM" id="MobiDB-lite"/>
    </source>
</evidence>
<evidence type="ECO:0000313" key="2">
    <source>
        <dbReference type="EMBL" id="MBK1814329.1"/>
    </source>
</evidence>
<dbReference type="AlphaFoldDB" id="A0A934VAF8"/>
<organism evidence="2 3">
    <name type="scientific">Luteolibacter yonseiensis</name>
    <dbReference type="NCBI Taxonomy" id="1144680"/>
    <lineage>
        <taxon>Bacteria</taxon>
        <taxon>Pseudomonadati</taxon>
        <taxon>Verrucomicrobiota</taxon>
        <taxon>Verrucomicrobiia</taxon>
        <taxon>Verrucomicrobiales</taxon>
        <taxon>Verrucomicrobiaceae</taxon>
        <taxon>Luteolibacter</taxon>
    </lineage>
</organism>
<comment type="caution">
    <text evidence="2">The sequence shown here is derived from an EMBL/GenBank/DDBJ whole genome shotgun (WGS) entry which is preliminary data.</text>
</comment>
<name>A0A934VAF8_9BACT</name>
<feature type="compositionally biased region" description="Basic and acidic residues" evidence="1">
    <location>
        <begin position="411"/>
        <end position="424"/>
    </location>
</feature>
<dbReference type="EMBL" id="JAENIK010000004">
    <property type="protein sequence ID" value="MBK1814329.1"/>
    <property type="molecule type" value="Genomic_DNA"/>
</dbReference>
<accession>A0A934VAF8</accession>
<protein>
    <submittedName>
        <fullName evidence="2">Uncharacterized protein</fullName>
    </submittedName>
</protein>
<feature type="region of interest" description="Disordered" evidence="1">
    <location>
        <begin position="405"/>
        <end position="424"/>
    </location>
</feature>
<gene>
    <name evidence="2" type="ORF">JIN84_01810</name>
</gene>
<feature type="region of interest" description="Disordered" evidence="1">
    <location>
        <begin position="40"/>
        <end position="64"/>
    </location>
</feature>
<keyword evidence="3" id="KW-1185">Reference proteome</keyword>
<dbReference type="RefSeq" id="WP_200349297.1">
    <property type="nucleotide sequence ID" value="NZ_BAABHZ010000010.1"/>
</dbReference>
<proteinExistence type="predicted"/>
<reference evidence="2" key="1">
    <citation type="submission" date="2021-01" db="EMBL/GenBank/DDBJ databases">
        <title>Modified the classification status of verrucomicrobia.</title>
        <authorList>
            <person name="Feng X."/>
        </authorList>
    </citation>
    <scope>NUCLEOTIDE SEQUENCE</scope>
    <source>
        <strain evidence="2">JCM 18052</strain>
    </source>
</reference>
<dbReference type="Proteomes" id="UP000600139">
    <property type="component" value="Unassembled WGS sequence"/>
</dbReference>